<feature type="non-terminal residue" evidence="1">
    <location>
        <position position="189"/>
    </location>
</feature>
<sequence>MRTSRGRLGSPPGDVGEPGRTCPLGAVCMVIQDMLALKYGCHIDEADFMSKARVRCDQNERLSPESLVHALNSEPALKLKDAGNERLLQVRLSSAAVRSFAELRSSTCRWQGTASAVAAVALGEGGGPQLVAPYREAYGDASRLVAKARAPANAAVRVTDLGVGPAPLVTFAESGFRGAIVLDPVIEGV</sequence>
<reference evidence="1" key="1">
    <citation type="submission" date="2023-10" db="EMBL/GenBank/DDBJ databases">
        <authorList>
            <person name="Chen Y."/>
            <person name="Shah S."/>
            <person name="Dougan E. K."/>
            <person name="Thang M."/>
            <person name="Chan C."/>
        </authorList>
    </citation>
    <scope>NUCLEOTIDE SEQUENCE [LARGE SCALE GENOMIC DNA]</scope>
</reference>
<evidence type="ECO:0000313" key="1">
    <source>
        <dbReference type="EMBL" id="CAK0825362.1"/>
    </source>
</evidence>
<keyword evidence="2" id="KW-1185">Reference proteome</keyword>
<evidence type="ECO:0000313" key="2">
    <source>
        <dbReference type="Proteomes" id="UP001189429"/>
    </source>
</evidence>
<organism evidence="1 2">
    <name type="scientific">Prorocentrum cordatum</name>
    <dbReference type="NCBI Taxonomy" id="2364126"/>
    <lineage>
        <taxon>Eukaryota</taxon>
        <taxon>Sar</taxon>
        <taxon>Alveolata</taxon>
        <taxon>Dinophyceae</taxon>
        <taxon>Prorocentrales</taxon>
        <taxon>Prorocentraceae</taxon>
        <taxon>Prorocentrum</taxon>
    </lineage>
</organism>
<accession>A0ABN9S0X4</accession>
<name>A0ABN9S0X4_9DINO</name>
<comment type="caution">
    <text evidence="1">The sequence shown here is derived from an EMBL/GenBank/DDBJ whole genome shotgun (WGS) entry which is preliminary data.</text>
</comment>
<proteinExistence type="predicted"/>
<dbReference type="EMBL" id="CAUYUJ010008903">
    <property type="protein sequence ID" value="CAK0825362.1"/>
    <property type="molecule type" value="Genomic_DNA"/>
</dbReference>
<dbReference type="Proteomes" id="UP001189429">
    <property type="component" value="Unassembled WGS sequence"/>
</dbReference>
<protein>
    <submittedName>
        <fullName evidence="1">Uncharacterized protein</fullName>
    </submittedName>
</protein>
<gene>
    <name evidence="1" type="ORF">PCOR1329_LOCUS25503</name>
</gene>